<comment type="caution">
    <text evidence="2">The sequence shown here is derived from an EMBL/GenBank/DDBJ whole genome shotgun (WGS) entry which is preliminary data.</text>
</comment>
<dbReference type="CDD" id="cd02440">
    <property type="entry name" value="AdoMet_MTases"/>
    <property type="match status" value="1"/>
</dbReference>
<evidence type="ECO:0000313" key="3">
    <source>
        <dbReference type="Proteomes" id="UP001629244"/>
    </source>
</evidence>
<dbReference type="Pfam" id="PF08241">
    <property type="entry name" value="Methyltransf_11"/>
    <property type="match status" value="1"/>
</dbReference>
<sequence length="250" mass="27585">MFNIAFLDTLRVEELQLVVGKLKPRSRVLEFGAGTGSQARDLAQLGFDVVAIDLATSGYSGERVFDVIDYDGLHIPLPDQSVDAIFSSNVLEHVEDTDQIFREFARVLRPDGFCVHLLPSVAWRAWTFVTGVPTAVLAAAQAIRDPFLSTDDPRRKSFRSNLKTVFGSLLPIGHGTSFEGISELWTFSRHAWRSKFRNAGFVVEEVHPVGLFHTGHMLAGKRLPIAARRRLAAVMGSAANVFVIRPGVRG</sequence>
<dbReference type="InterPro" id="IPR013216">
    <property type="entry name" value="Methyltransf_11"/>
</dbReference>
<keyword evidence="3" id="KW-1185">Reference proteome</keyword>
<organism evidence="2 3">
    <name type="scientific">Sphingomonas plantiphila</name>
    <dbReference type="NCBI Taxonomy" id="3163295"/>
    <lineage>
        <taxon>Bacteria</taxon>
        <taxon>Pseudomonadati</taxon>
        <taxon>Pseudomonadota</taxon>
        <taxon>Alphaproteobacteria</taxon>
        <taxon>Sphingomonadales</taxon>
        <taxon>Sphingomonadaceae</taxon>
        <taxon>Sphingomonas</taxon>
    </lineage>
</organism>
<gene>
    <name evidence="2" type="ORF">ABS767_02775</name>
</gene>
<dbReference type="InterPro" id="IPR029063">
    <property type="entry name" value="SAM-dependent_MTases_sf"/>
</dbReference>
<accession>A0ABW8YJ13</accession>
<name>A0ABW8YJ13_9SPHN</name>
<protein>
    <submittedName>
        <fullName evidence="2">Class I SAM-dependent methyltransferase</fullName>
    </submittedName>
</protein>
<dbReference type="GO" id="GO:0032259">
    <property type="term" value="P:methylation"/>
    <property type="evidence" value="ECO:0007669"/>
    <property type="project" value="UniProtKB-KW"/>
</dbReference>
<dbReference type="PANTHER" id="PTHR43591">
    <property type="entry name" value="METHYLTRANSFERASE"/>
    <property type="match status" value="1"/>
</dbReference>
<dbReference type="RefSeq" id="WP_408076839.1">
    <property type="nucleotide sequence ID" value="NZ_JBELQC010000001.1"/>
</dbReference>
<keyword evidence="2" id="KW-0808">Transferase</keyword>
<dbReference type="GO" id="GO:0008168">
    <property type="term" value="F:methyltransferase activity"/>
    <property type="evidence" value="ECO:0007669"/>
    <property type="project" value="UniProtKB-KW"/>
</dbReference>
<reference evidence="2 3" key="1">
    <citation type="submission" date="2024-06" db="EMBL/GenBank/DDBJ databases">
        <authorList>
            <person name="Kaempfer P."/>
            <person name="Viver T."/>
        </authorList>
    </citation>
    <scope>NUCLEOTIDE SEQUENCE [LARGE SCALE GENOMIC DNA]</scope>
    <source>
        <strain evidence="2 3">ST-64</strain>
    </source>
</reference>
<proteinExistence type="predicted"/>
<dbReference type="EMBL" id="JBELQC010000001">
    <property type="protein sequence ID" value="MFL9839877.1"/>
    <property type="molecule type" value="Genomic_DNA"/>
</dbReference>
<dbReference type="PANTHER" id="PTHR43591:SF110">
    <property type="entry name" value="RHODANESE DOMAIN-CONTAINING PROTEIN"/>
    <property type="match status" value="1"/>
</dbReference>
<dbReference type="Gene3D" id="3.40.50.150">
    <property type="entry name" value="Vaccinia Virus protein VP39"/>
    <property type="match status" value="1"/>
</dbReference>
<evidence type="ECO:0000313" key="2">
    <source>
        <dbReference type="EMBL" id="MFL9839877.1"/>
    </source>
</evidence>
<evidence type="ECO:0000259" key="1">
    <source>
        <dbReference type="Pfam" id="PF08241"/>
    </source>
</evidence>
<dbReference type="SUPFAM" id="SSF53335">
    <property type="entry name" value="S-adenosyl-L-methionine-dependent methyltransferases"/>
    <property type="match status" value="1"/>
</dbReference>
<feature type="domain" description="Methyltransferase type 11" evidence="1">
    <location>
        <begin position="29"/>
        <end position="115"/>
    </location>
</feature>
<keyword evidence="2" id="KW-0489">Methyltransferase</keyword>
<dbReference type="Proteomes" id="UP001629244">
    <property type="component" value="Unassembled WGS sequence"/>
</dbReference>